<dbReference type="AlphaFoldDB" id="A0AA36IDU6"/>
<dbReference type="EMBL" id="CAUJNA010001302">
    <property type="protein sequence ID" value="CAJ1385902.1"/>
    <property type="molecule type" value="Genomic_DNA"/>
</dbReference>
<evidence type="ECO:0000313" key="2">
    <source>
        <dbReference type="EMBL" id="CAJ1385902.1"/>
    </source>
</evidence>
<keyword evidence="1" id="KW-0175">Coiled coil</keyword>
<organism evidence="2 3">
    <name type="scientific">Effrenium voratum</name>
    <dbReference type="NCBI Taxonomy" id="2562239"/>
    <lineage>
        <taxon>Eukaryota</taxon>
        <taxon>Sar</taxon>
        <taxon>Alveolata</taxon>
        <taxon>Dinophyceae</taxon>
        <taxon>Suessiales</taxon>
        <taxon>Symbiodiniaceae</taxon>
        <taxon>Effrenium</taxon>
    </lineage>
</organism>
<evidence type="ECO:0000256" key="1">
    <source>
        <dbReference type="SAM" id="Coils"/>
    </source>
</evidence>
<sequence length="111" mass="12538">MVAVLQHAGVVAEVSVPVPREADEPKDGRRRRFSERLVTGSCAKVIFAGRHGYPGVELWLPEAALEEVSPHPRLRELLSNFERAEVALQQKQHQLELAQKAFATQLKEWMD</sequence>
<dbReference type="Proteomes" id="UP001178507">
    <property type="component" value="Unassembled WGS sequence"/>
</dbReference>
<comment type="caution">
    <text evidence="2">The sequence shown here is derived from an EMBL/GenBank/DDBJ whole genome shotgun (WGS) entry which is preliminary data.</text>
</comment>
<protein>
    <submittedName>
        <fullName evidence="2">Uncharacterized protein</fullName>
    </submittedName>
</protein>
<evidence type="ECO:0000313" key="3">
    <source>
        <dbReference type="Proteomes" id="UP001178507"/>
    </source>
</evidence>
<accession>A0AA36IDU6</accession>
<name>A0AA36IDU6_9DINO</name>
<feature type="coiled-coil region" evidence="1">
    <location>
        <begin position="74"/>
        <end position="101"/>
    </location>
</feature>
<reference evidence="2" key="1">
    <citation type="submission" date="2023-08" db="EMBL/GenBank/DDBJ databases">
        <authorList>
            <person name="Chen Y."/>
            <person name="Shah S."/>
            <person name="Dougan E. K."/>
            <person name="Thang M."/>
            <person name="Chan C."/>
        </authorList>
    </citation>
    <scope>NUCLEOTIDE SEQUENCE</scope>
</reference>
<keyword evidence="3" id="KW-1185">Reference proteome</keyword>
<proteinExistence type="predicted"/>
<gene>
    <name evidence="2" type="ORF">EVOR1521_LOCUS12390</name>
</gene>